<dbReference type="OrthoDB" id="3039988at2759"/>
<reference evidence="1 2" key="1">
    <citation type="journal article" date="2020" name="Cell">
        <title>Large-Scale Comparative Analyses of Tick Genomes Elucidate Their Genetic Diversity and Vector Capacities.</title>
        <authorList>
            <consortium name="Tick Genome and Microbiome Consortium (TIGMIC)"/>
            <person name="Jia N."/>
            <person name="Wang J."/>
            <person name="Shi W."/>
            <person name="Du L."/>
            <person name="Sun Y."/>
            <person name="Zhan W."/>
            <person name="Jiang J.F."/>
            <person name="Wang Q."/>
            <person name="Zhang B."/>
            <person name="Ji P."/>
            <person name="Bell-Sakyi L."/>
            <person name="Cui X.M."/>
            <person name="Yuan T.T."/>
            <person name="Jiang B.G."/>
            <person name="Yang W.F."/>
            <person name="Lam T.T."/>
            <person name="Chang Q.C."/>
            <person name="Ding S.J."/>
            <person name="Wang X.J."/>
            <person name="Zhu J.G."/>
            <person name="Ruan X.D."/>
            <person name="Zhao L."/>
            <person name="Wei J.T."/>
            <person name="Ye R.Z."/>
            <person name="Que T.C."/>
            <person name="Du C.H."/>
            <person name="Zhou Y.H."/>
            <person name="Cheng J.X."/>
            <person name="Dai P.F."/>
            <person name="Guo W.B."/>
            <person name="Han X.H."/>
            <person name="Huang E.J."/>
            <person name="Li L.F."/>
            <person name="Wei W."/>
            <person name="Gao Y.C."/>
            <person name="Liu J.Z."/>
            <person name="Shao H.Z."/>
            <person name="Wang X."/>
            <person name="Wang C.C."/>
            <person name="Yang T.C."/>
            <person name="Huo Q.B."/>
            <person name="Li W."/>
            <person name="Chen H.Y."/>
            <person name="Chen S.E."/>
            <person name="Zhou L.G."/>
            <person name="Ni X.B."/>
            <person name="Tian J.H."/>
            <person name="Sheng Y."/>
            <person name="Liu T."/>
            <person name="Pan Y.S."/>
            <person name="Xia L.Y."/>
            <person name="Li J."/>
            <person name="Zhao F."/>
            <person name="Cao W.C."/>
        </authorList>
    </citation>
    <scope>NUCLEOTIDE SEQUENCE [LARGE SCALE GENOMIC DNA]</scope>
    <source>
        <strain evidence="1">HaeL-2018</strain>
    </source>
</reference>
<dbReference type="AlphaFoldDB" id="A0A9J6GIR8"/>
<dbReference type="EMBL" id="JABSTR010000006">
    <property type="protein sequence ID" value="KAH9374448.1"/>
    <property type="molecule type" value="Genomic_DNA"/>
</dbReference>
<sequence>MVQLYRAEDDDWLTVLRKKQQPNNQSTLVLRPQDGFVLATHRPAALMMAIEIAADLLQSEAKAIYVDVPRHQNIAVISSLRDYATEKIVQIIGIYIGGQIRRVRVYATATEDLCRGIVHGIEAGTSPEELMQNLCAPNTDVLSARMMGGREQHS</sequence>
<organism evidence="1 2">
    <name type="scientific">Haemaphysalis longicornis</name>
    <name type="common">Bush tick</name>
    <dbReference type="NCBI Taxonomy" id="44386"/>
    <lineage>
        <taxon>Eukaryota</taxon>
        <taxon>Metazoa</taxon>
        <taxon>Ecdysozoa</taxon>
        <taxon>Arthropoda</taxon>
        <taxon>Chelicerata</taxon>
        <taxon>Arachnida</taxon>
        <taxon>Acari</taxon>
        <taxon>Parasitiformes</taxon>
        <taxon>Ixodida</taxon>
        <taxon>Ixodoidea</taxon>
        <taxon>Ixodidae</taxon>
        <taxon>Haemaphysalinae</taxon>
        <taxon>Haemaphysalis</taxon>
    </lineage>
</organism>
<keyword evidence="2" id="KW-1185">Reference proteome</keyword>
<accession>A0A9J6GIR8</accession>
<dbReference type="VEuPathDB" id="VectorBase:HLOH_059725"/>
<name>A0A9J6GIR8_HAELO</name>
<evidence type="ECO:0000313" key="2">
    <source>
        <dbReference type="Proteomes" id="UP000821853"/>
    </source>
</evidence>
<proteinExistence type="predicted"/>
<protein>
    <submittedName>
        <fullName evidence="1">Uncharacterized protein</fullName>
    </submittedName>
</protein>
<comment type="caution">
    <text evidence="1">The sequence shown here is derived from an EMBL/GenBank/DDBJ whole genome shotgun (WGS) entry which is preliminary data.</text>
</comment>
<dbReference type="Proteomes" id="UP000821853">
    <property type="component" value="Chromosome 4"/>
</dbReference>
<evidence type="ECO:0000313" key="1">
    <source>
        <dbReference type="EMBL" id="KAH9374448.1"/>
    </source>
</evidence>
<gene>
    <name evidence="1" type="ORF">HPB48_016376</name>
</gene>